<keyword evidence="1" id="KW-0732">Signal</keyword>
<organism evidence="2 3">
    <name type="scientific">Steinernema hermaphroditum</name>
    <dbReference type="NCBI Taxonomy" id="289476"/>
    <lineage>
        <taxon>Eukaryota</taxon>
        <taxon>Metazoa</taxon>
        <taxon>Ecdysozoa</taxon>
        <taxon>Nematoda</taxon>
        <taxon>Chromadorea</taxon>
        <taxon>Rhabditida</taxon>
        <taxon>Tylenchina</taxon>
        <taxon>Panagrolaimomorpha</taxon>
        <taxon>Strongyloidoidea</taxon>
        <taxon>Steinernematidae</taxon>
        <taxon>Steinernema</taxon>
    </lineage>
</organism>
<evidence type="ECO:0000256" key="1">
    <source>
        <dbReference type="SAM" id="SignalP"/>
    </source>
</evidence>
<feature type="chain" id="PRO_5041271088" description="Secreted protein" evidence="1">
    <location>
        <begin position="24"/>
        <end position="95"/>
    </location>
</feature>
<sequence length="95" mass="10328">MNTALELLLELLLVVGALETSSSERLDSGVLVPEAGGSVPAEVDFHLKGRLHVLHVVVEHGDGDYGRQRGNGRDRNAEECEFSEAFRLVKLGFVV</sequence>
<evidence type="ECO:0000313" key="2">
    <source>
        <dbReference type="EMBL" id="KAK0408855.1"/>
    </source>
</evidence>
<evidence type="ECO:0008006" key="4">
    <source>
        <dbReference type="Google" id="ProtNLM"/>
    </source>
</evidence>
<dbReference type="EMBL" id="JAUCMV010000003">
    <property type="protein sequence ID" value="KAK0408855.1"/>
    <property type="molecule type" value="Genomic_DNA"/>
</dbReference>
<dbReference type="Proteomes" id="UP001175271">
    <property type="component" value="Unassembled WGS sequence"/>
</dbReference>
<protein>
    <recommendedName>
        <fullName evidence="4">Secreted protein</fullName>
    </recommendedName>
</protein>
<keyword evidence="3" id="KW-1185">Reference proteome</keyword>
<reference evidence="2" key="1">
    <citation type="submission" date="2023-06" db="EMBL/GenBank/DDBJ databases">
        <title>Genomic analysis of the entomopathogenic nematode Steinernema hermaphroditum.</title>
        <authorList>
            <person name="Schwarz E.M."/>
            <person name="Heppert J.K."/>
            <person name="Baniya A."/>
            <person name="Schwartz H.T."/>
            <person name="Tan C.-H."/>
            <person name="Antoshechkin I."/>
            <person name="Sternberg P.W."/>
            <person name="Goodrich-Blair H."/>
            <person name="Dillman A.R."/>
        </authorList>
    </citation>
    <scope>NUCLEOTIDE SEQUENCE</scope>
    <source>
        <strain evidence="2">PS9179</strain>
        <tissue evidence="2">Whole animal</tissue>
    </source>
</reference>
<name>A0AA39HNZ9_9BILA</name>
<comment type="caution">
    <text evidence="2">The sequence shown here is derived from an EMBL/GenBank/DDBJ whole genome shotgun (WGS) entry which is preliminary data.</text>
</comment>
<dbReference type="AlphaFoldDB" id="A0AA39HNZ9"/>
<proteinExistence type="predicted"/>
<evidence type="ECO:0000313" key="3">
    <source>
        <dbReference type="Proteomes" id="UP001175271"/>
    </source>
</evidence>
<accession>A0AA39HNZ9</accession>
<feature type="signal peptide" evidence="1">
    <location>
        <begin position="1"/>
        <end position="23"/>
    </location>
</feature>
<gene>
    <name evidence="2" type="ORF">QR680_004204</name>
</gene>